<dbReference type="GO" id="GO:0006351">
    <property type="term" value="P:DNA-templated transcription"/>
    <property type="evidence" value="ECO:0007669"/>
    <property type="project" value="InterPro"/>
</dbReference>
<feature type="region of interest" description="Disordered" evidence="4">
    <location>
        <begin position="260"/>
        <end position="294"/>
    </location>
</feature>
<dbReference type="EMBL" id="CM029040">
    <property type="protein sequence ID" value="KAG2635651.1"/>
    <property type="molecule type" value="Genomic_DNA"/>
</dbReference>
<evidence type="ECO:0000259" key="5">
    <source>
        <dbReference type="PROSITE" id="PS50888"/>
    </source>
</evidence>
<dbReference type="PANTHER" id="PTHR46412:SF6">
    <property type="entry name" value="TRANSCRIPTION FACTOR BIM2"/>
    <property type="match status" value="1"/>
</dbReference>
<protein>
    <recommendedName>
        <fullName evidence="5">BHLH domain-containing protein</fullName>
    </recommendedName>
</protein>
<feature type="region of interest" description="Disordered" evidence="4">
    <location>
        <begin position="1"/>
        <end position="37"/>
    </location>
</feature>
<keyword evidence="7" id="KW-1185">Reference proteome</keyword>
<dbReference type="SUPFAM" id="SSF47459">
    <property type="entry name" value="HLH, helix-loop-helix DNA-binding domain"/>
    <property type="match status" value="1"/>
</dbReference>
<dbReference type="InterPro" id="IPR036638">
    <property type="entry name" value="HLH_DNA-bd_sf"/>
</dbReference>
<dbReference type="Gene3D" id="4.10.280.10">
    <property type="entry name" value="Helix-loop-helix DNA-binding domain"/>
    <property type="match status" value="1"/>
</dbReference>
<evidence type="ECO:0000313" key="6">
    <source>
        <dbReference type="EMBL" id="KAG2635651.1"/>
    </source>
</evidence>
<dbReference type="InterPro" id="IPR044295">
    <property type="entry name" value="BIM1/2/3"/>
</dbReference>
<reference evidence="6" key="1">
    <citation type="submission" date="2020-05" db="EMBL/GenBank/DDBJ databases">
        <title>WGS assembly of Panicum virgatum.</title>
        <authorList>
            <person name="Lovell J.T."/>
            <person name="Jenkins J."/>
            <person name="Shu S."/>
            <person name="Juenger T.E."/>
            <person name="Schmutz J."/>
        </authorList>
    </citation>
    <scope>NUCLEOTIDE SEQUENCE</scope>
    <source>
        <strain evidence="6">AP13</strain>
    </source>
</reference>
<proteinExistence type="inferred from homology"/>
<accession>A0A8T0VFV1</accession>
<evidence type="ECO:0000256" key="3">
    <source>
        <dbReference type="ARBA" id="ARBA00023163"/>
    </source>
</evidence>
<dbReference type="PANTHER" id="PTHR46412">
    <property type="entry name" value="BES1-INTERACTING MYC-LIKE PROTEIN"/>
    <property type="match status" value="1"/>
</dbReference>
<name>A0A8T0VFV1_PANVG</name>
<dbReference type="Proteomes" id="UP000823388">
    <property type="component" value="Chromosome 2N"/>
</dbReference>
<evidence type="ECO:0000256" key="2">
    <source>
        <dbReference type="ARBA" id="ARBA00023015"/>
    </source>
</evidence>
<comment type="caution">
    <text evidence="6">The sequence shown here is derived from an EMBL/GenBank/DDBJ whole genome shotgun (WGS) entry which is preliminary data.</text>
</comment>
<dbReference type="InterPro" id="IPR011598">
    <property type="entry name" value="bHLH_dom"/>
</dbReference>
<evidence type="ECO:0000256" key="1">
    <source>
        <dbReference type="ARBA" id="ARBA00005510"/>
    </source>
</evidence>
<feature type="non-terminal residue" evidence="6">
    <location>
        <position position="1"/>
    </location>
</feature>
<dbReference type="CDD" id="cd11453">
    <property type="entry name" value="bHLH_AtBIM_like"/>
    <property type="match status" value="1"/>
</dbReference>
<keyword evidence="2" id="KW-0805">Transcription regulation</keyword>
<dbReference type="AlphaFoldDB" id="A0A8T0VFV1"/>
<dbReference type="Pfam" id="PF00010">
    <property type="entry name" value="HLH"/>
    <property type="match status" value="1"/>
</dbReference>
<evidence type="ECO:0000313" key="7">
    <source>
        <dbReference type="Proteomes" id="UP000823388"/>
    </source>
</evidence>
<comment type="similarity">
    <text evidence="1">Belongs to the bHLH protein family.</text>
</comment>
<feature type="domain" description="BHLH" evidence="5">
    <location>
        <begin position="23"/>
        <end position="73"/>
    </location>
</feature>
<organism evidence="6 7">
    <name type="scientific">Panicum virgatum</name>
    <name type="common">Blackwell switchgrass</name>
    <dbReference type="NCBI Taxonomy" id="38727"/>
    <lineage>
        <taxon>Eukaryota</taxon>
        <taxon>Viridiplantae</taxon>
        <taxon>Streptophyta</taxon>
        <taxon>Embryophyta</taxon>
        <taxon>Tracheophyta</taxon>
        <taxon>Spermatophyta</taxon>
        <taxon>Magnoliopsida</taxon>
        <taxon>Liliopsida</taxon>
        <taxon>Poales</taxon>
        <taxon>Poaceae</taxon>
        <taxon>PACMAD clade</taxon>
        <taxon>Panicoideae</taxon>
        <taxon>Panicodae</taxon>
        <taxon>Paniceae</taxon>
        <taxon>Panicinae</taxon>
        <taxon>Panicum</taxon>
        <taxon>Panicum sect. Hiantes</taxon>
    </lineage>
</organism>
<dbReference type="GO" id="GO:0003700">
    <property type="term" value="F:DNA-binding transcription factor activity"/>
    <property type="evidence" value="ECO:0007669"/>
    <property type="project" value="InterPro"/>
</dbReference>
<evidence type="ECO:0000256" key="4">
    <source>
        <dbReference type="SAM" id="MobiDB-lite"/>
    </source>
</evidence>
<keyword evidence="3" id="KW-0804">Transcription</keyword>
<gene>
    <name evidence="6" type="ORF">PVAP13_2NG398006</name>
</gene>
<dbReference type="PROSITE" id="PS50888">
    <property type="entry name" value="BHLH"/>
    <property type="match status" value="1"/>
</dbReference>
<dbReference type="SMART" id="SM00353">
    <property type="entry name" value="HLH"/>
    <property type="match status" value="1"/>
</dbReference>
<dbReference type="GO" id="GO:0046983">
    <property type="term" value="F:protein dimerization activity"/>
    <property type="evidence" value="ECO:0007669"/>
    <property type="project" value="InterPro"/>
</dbReference>
<sequence>FTVRVDRKGGSCSDGGTDPQPNTPRSKHSATEQRRRSKINDRFRILRELLPHSDQKRDKATFLLEVIEYIRFLQEKVQKYEATFPEWNQENAKTLPWSNMYFRSFWKNAQSKGQLPGDSLPDTSHFLRNGSSPGSNFTGRLDDNHNMVTSAAASGAQDQTETDHMASVCYRSAETPAIITNNALSQSQPQWAGLSPMDDCAVNSQMLNNQQLAIDEGTIGVSSQYSQELLNSLTHALQSSGVDLSQASISVQINLGKRAVKRPAAGVPSKEPTDPVSSDEIGQQLAMLGGGAEDLSHAAKRHKLCNS</sequence>